<dbReference type="InterPro" id="IPR010737">
    <property type="entry name" value="4-carb_acid_sugar_kinase_N"/>
</dbReference>
<evidence type="ECO:0000313" key="9">
    <source>
        <dbReference type="EMBL" id="TIH28614.1"/>
    </source>
</evidence>
<dbReference type="GO" id="GO:0005524">
    <property type="term" value="F:ATP binding"/>
    <property type="evidence" value="ECO:0007669"/>
    <property type="project" value="UniProtKB-KW"/>
</dbReference>
<dbReference type="Gene3D" id="3.40.50.10840">
    <property type="entry name" value="Putative sugar-binding, N-terminal domain"/>
    <property type="match status" value="1"/>
</dbReference>
<comment type="similarity">
    <text evidence="1">Belongs to the four-carbon acid sugar kinase family.</text>
</comment>
<dbReference type="InterPro" id="IPR031475">
    <property type="entry name" value="NBD_C"/>
</dbReference>
<evidence type="ECO:0000256" key="1">
    <source>
        <dbReference type="ARBA" id="ARBA00005715"/>
    </source>
</evidence>
<sequence length="397" mass="41184">MSLPARVLRAIIADDLTGAADAIGSFGASRSSAIVLGADSPWPDSEIVAIDTGSRYLSASEAALLVSAAVQRARAENRIVFKKMDSLLRGNVGAELVGAMTALTGKDRGLAIVAPAFPATNRVTLGGVIHVGGQPAASAPFHGNIRDALTFAGMTCQSITSHSATIASLAGEMRRAHAAGRDSVIVDAVDDFDLEQIARAAEQLVFPTLLTGSGGLAAHLFPSRGTENVRPEIMSPASRVLVVVGSYSDLARSQVDELIRLGCLHVERPLTPGAALSAAATILASNADVVFTPERLAPVNKKNAQEVASALASTVEVVAGHFDALVLTGGETARAVLDTLGIRTMYVVGELEPGIVLSRSVEHLPHLVTKAGAFGDSGSLARTVRSLKNHTKDLREQ</sequence>
<keyword evidence="2" id="KW-0808">Transferase</keyword>
<keyword evidence="4 9" id="KW-0418">Kinase</keyword>
<dbReference type="EMBL" id="QYRT01000068">
    <property type="protein sequence ID" value="TIH28614.1"/>
    <property type="molecule type" value="Genomic_DNA"/>
</dbReference>
<keyword evidence="5" id="KW-0067">ATP-binding</keyword>
<evidence type="ECO:0000256" key="6">
    <source>
        <dbReference type="ARBA" id="ARBA00023277"/>
    </source>
</evidence>
<dbReference type="Gene3D" id="3.40.980.20">
    <property type="entry name" value="Four-carbon acid sugar kinase, nucleotide binding domain"/>
    <property type="match status" value="1"/>
</dbReference>
<dbReference type="Proteomes" id="UP000306192">
    <property type="component" value="Unassembled WGS sequence"/>
</dbReference>
<evidence type="ECO:0000259" key="7">
    <source>
        <dbReference type="Pfam" id="PF07005"/>
    </source>
</evidence>
<organism evidence="9 10">
    <name type="scientific">Subtercola vilae</name>
    <dbReference type="NCBI Taxonomy" id="2056433"/>
    <lineage>
        <taxon>Bacteria</taxon>
        <taxon>Bacillati</taxon>
        <taxon>Actinomycetota</taxon>
        <taxon>Actinomycetes</taxon>
        <taxon>Micrococcales</taxon>
        <taxon>Microbacteriaceae</taxon>
        <taxon>Subtercola</taxon>
    </lineage>
</organism>
<dbReference type="InterPro" id="IPR037051">
    <property type="entry name" value="4-carb_acid_sugar_kinase_N_sf"/>
</dbReference>
<comment type="caution">
    <text evidence="9">The sequence shown here is derived from an EMBL/GenBank/DDBJ whole genome shotgun (WGS) entry which is preliminary data.</text>
</comment>
<evidence type="ECO:0000256" key="3">
    <source>
        <dbReference type="ARBA" id="ARBA00022741"/>
    </source>
</evidence>
<keyword evidence="6" id="KW-0119">Carbohydrate metabolism</keyword>
<keyword evidence="3" id="KW-0547">Nucleotide-binding</keyword>
<keyword evidence="10" id="KW-1185">Reference proteome</keyword>
<dbReference type="Pfam" id="PF17042">
    <property type="entry name" value="NBD_C"/>
    <property type="match status" value="1"/>
</dbReference>
<dbReference type="RefSeq" id="WP_136643756.1">
    <property type="nucleotide sequence ID" value="NZ_QYRT01000068.1"/>
</dbReference>
<feature type="domain" description="Four-carbon acid sugar kinase nucleotide binding" evidence="8">
    <location>
        <begin position="241"/>
        <end position="378"/>
    </location>
</feature>
<evidence type="ECO:0000256" key="4">
    <source>
        <dbReference type="ARBA" id="ARBA00022777"/>
    </source>
</evidence>
<evidence type="ECO:0000259" key="8">
    <source>
        <dbReference type="Pfam" id="PF17042"/>
    </source>
</evidence>
<gene>
    <name evidence="9" type="ORF">D4765_18355</name>
</gene>
<reference evidence="9 10" key="1">
    <citation type="journal article" date="2019" name="Microorganisms">
        <title>Systematic Affiliation and Genome Analysis of Subtercola vilae DB165(T) with Particular Emphasis on Cold Adaptation of an Isolate from a High-Altitude Cold Volcano Lake.</title>
        <authorList>
            <person name="Villalobos A.S."/>
            <person name="Wiese J."/>
            <person name="Imhoff J.F."/>
            <person name="Dorador C."/>
            <person name="Keller A."/>
            <person name="Hentschel U."/>
        </authorList>
    </citation>
    <scope>NUCLEOTIDE SEQUENCE [LARGE SCALE GENOMIC DNA]</scope>
    <source>
        <strain evidence="9 10">DB165</strain>
    </source>
</reference>
<dbReference type="Pfam" id="PF07005">
    <property type="entry name" value="SBD_N"/>
    <property type="match status" value="1"/>
</dbReference>
<evidence type="ECO:0000313" key="10">
    <source>
        <dbReference type="Proteomes" id="UP000306192"/>
    </source>
</evidence>
<protein>
    <submittedName>
        <fullName evidence="9">Four-carbon acid sugar kinase family protein</fullName>
    </submittedName>
</protein>
<accession>A0A4V4RD44</accession>
<evidence type="ECO:0000256" key="2">
    <source>
        <dbReference type="ARBA" id="ARBA00022679"/>
    </source>
</evidence>
<dbReference type="OrthoDB" id="9778478at2"/>
<evidence type="ECO:0000256" key="5">
    <source>
        <dbReference type="ARBA" id="ARBA00022840"/>
    </source>
</evidence>
<dbReference type="SUPFAM" id="SSF142764">
    <property type="entry name" value="YgbK-like"/>
    <property type="match status" value="1"/>
</dbReference>
<name>A0A4V4RD44_9MICO</name>
<dbReference type="AlphaFoldDB" id="A0A4V4RD44"/>
<dbReference type="InterPro" id="IPR042213">
    <property type="entry name" value="NBD_C_sf"/>
</dbReference>
<dbReference type="GO" id="GO:0016301">
    <property type="term" value="F:kinase activity"/>
    <property type="evidence" value="ECO:0007669"/>
    <property type="project" value="UniProtKB-KW"/>
</dbReference>
<feature type="domain" description="Four-carbon acid sugar kinase N-terminal" evidence="7">
    <location>
        <begin position="10"/>
        <end position="220"/>
    </location>
</feature>
<proteinExistence type="inferred from homology"/>